<accession>A0A4P9X3J4</accession>
<evidence type="ECO:0000256" key="3">
    <source>
        <dbReference type="ARBA" id="ARBA00022763"/>
    </source>
</evidence>
<evidence type="ECO:0000256" key="6">
    <source>
        <dbReference type="ARBA" id="ARBA00023242"/>
    </source>
</evidence>
<evidence type="ECO:0000256" key="5">
    <source>
        <dbReference type="ARBA" id="ARBA00023204"/>
    </source>
</evidence>
<feature type="region of interest" description="Disordered" evidence="8">
    <location>
        <begin position="1"/>
        <end position="66"/>
    </location>
</feature>
<feature type="domain" description="Non-structural maintenance of chromosome element 4 C-terminal" evidence="9">
    <location>
        <begin position="308"/>
        <end position="387"/>
    </location>
</feature>
<dbReference type="Pfam" id="PF08743">
    <property type="entry name" value="Nse4_C"/>
    <property type="match status" value="1"/>
</dbReference>
<dbReference type="PANTHER" id="PTHR16140">
    <property type="entry name" value="NON-STRUCTURAL MAINTENANCE OF CHROMOSOMES ELEMENT 4"/>
    <property type="match status" value="1"/>
</dbReference>
<dbReference type="GO" id="GO:0006310">
    <property type="term" value="P:DNA recombination"/>
    <property type="evidence" value="ECO:0007669"/>
    <property type="project" value="UniProtKB-UniRule"/>
</dbReference>
<feature type="compositionally biased region" description="Basic residues" evidence="8">
    <location>
        <begin position="264"/>
        <end position="280"/>
    </location>
</feature>
<comment type="subcellular location">
    <subcellularLocation>
        <location evidence="1 7">Nucleus</location>
    </subcellularLocation>
</comment>
<keyword evidence="6 7" id="KW-0539">Nucleus</keyword>
<evidence type="ECO:0000256" key="8">
    <source>
        <dbReference type="SAM" id="MobiDB-lite"/>
    </source>
</evidence>
<keyword evidence="5 7" id="KW-0234">DNA repair</keyword>
<sequence>MMQQERPREAEHTTEVDADADLASQTLSDADMPVPQRPHPTDAPLQAEALDVQVSEDEDEDEDEEALEAQRLAELRRQGALVATQISDLATQVATEHETLVMPGNARLETYFSANEHIRTSNPDVSATDDAAGADSKLFRQLSALNRERTSRIALETAAFRVDAFLDHVQRHVGPVAARGRRAASLDWAALGRAHAAALFPQFPPQRFLLGALRAEARPRAPPVRTPKPTADAAPSETARPLDHAPPDAADASTVLQTRAFMARIRRGGRRRRPARRQPRQRASGSDAASSDAASSDDEEPTTPPRAPFEEIVVDPASYKNTVSNLFVLSQVVTKGAVGVVAAPDSDQHFQLLDLNHPPEEVDYGVGDAVPAQEHQTVFELNKARYQVNDHKTAGMLTRRFLRPCHGQR</sequence>
<evidence type="ECO:0000259" key="9">
    <source>
        <dbReference type="Pfam" id="PF08743"/>
    </source>
</evidence>
<comment type="function">
    <text evidence="7">Component of the SMC5-SMC6 complex, that promotes sister chromatid alignment after DNA damage and facilitates double-stranded DNA breaks (DSBs) repair via homologous recombination between sister chromatids.</text>
</comment>
<keyword evidence="3 7" id="KW-0227">DNA damage</keyword>
<reference evidence="11" key="1">
    <citation type="journal article" date="2018" name="Nat. Microbiol.">
        <title>Leveraging single-cell genomics to expand the fungal tree of life.</title>
        <authorList>
            <person name="Ahrendt S.R."/>
            <person name="Quandt C.A."/>
            <person name="Ciobanu D."/>
            <person name="Clum A."/>
            <person name="Salamov A."/>
            <person name="Andreopoulos B."/>
            <person name="Cheng J.F."/>
            <person name="Woyke T."/>
            <person name="Pelin A."/>
            <person name="Henrissat B."/>
            <person name="Reynolds N.K."/>
            <person name="Benny G.L."/>
            <person name="Smith M.E."/>
            <person name="James T.Y."/>
            <person name="Grigoriev I.V."/>
        </authorList>
    </citation>
    <scope>NUCLEOTIDE SEQUENCE [LARGE SCALE GENOMIC DNA]</scope>
    <source>
        <strain evidence="11">ATCC 52028</strain>
    </source>
</reference>
<evidence type="ECO:0000256" key="7">
    <source>
        <dbReference type="RuleBase" id="RU365071"/>
    </source>
</evidence>
<dbReference type="InterPro" id="IPR014854">
    <property type="entry name" value="Nse4_C"/>
</dbReference>
<organism evidence="10 11">
    <name type="scientific">Caulochytrium protostelioides</name>
    <dbReference type="NCBI Taxonomy" id="1555241"/>
    <lineage>
        <taxon>Eukaryota</taxon>
        <taxon>Fungi</taxon>
        <taxon>Fungi incertae sedis</taxon>
        <taxon>Chytridiomycota</taxon>
        <taxon>Chytridiomycota incertae sedis</taxon>
        <taxon>Chytridiomycetes</taxon>
        <taxon>Caulochytriales</taxon>
        <taxon>Caulochytriaceae</taxon>
        <taxon>Caulochytrium</taxon>
    </lineage>
</organism>
<evidence type="ECO:0000256" key="2">
    <source>
        <dbReference type="ARBA" id="ARBA00008997"/>
    </source>
</evidence>
<comment type="subunit">
    <text evidence="7">Component of the SMC5-SMC6 complex.</text>
</comment>
<evidence type="ECO:0000313" key="10">
    <source>
        <dbReference type="EMBL" id="RKO99603.1"/>
    </source>
</evidence>
<protein>
    <recommendedName>
        <fullName evidence="7">Non-structural maintenance of chromosomes element 4</fullName>
    </recommendedName>
</protein>
<dbReference type="InterPro" id="IPR027786">
    <property type="entry name" value="Nse4/EID"/>
</dbReference>
<dbReference type="EMBL" id="ML014272">
    <property type="protein sequence ID" value="RKO99603.1"/>
    <property type="molecule type" value="Genomic_DNA"/>
</dbReference>
<dbReference type="AlphaFoldDB" id="A0A4P9X3J4"/>
<gene>
    <name evidence="10" type="ORF">CXG81DRAFT_20335</name>
</gene>
<evidence type="ECO:0000256" key="1">
    <source>
        <dbReference type="ARBA" id="ARBA00004123"/>
    </source>
</evidence>
<feature type="compositionally biased region" description="Low complexity" evidence="8">
    <location>
        <begin position="281"/>
        <end position="294"/>
    </location>
</feature>
<feature type="compositionally biased region" description="Basic and acidic residues" evidence="8">
    <location>
        <begin position="1"/>
        <end position="15"/>
    </location>
</feature>
<feature type="region of interest" description="Disordered" evidence="8">
    <location>
        <begin position="218"/>
        <end position="308"/>
    </location>
</feature>
<dbReference type="GO" id="GO:0006281">
    <property type="term" value="P:DNA repair"/>
    <property type="evidence" value="ECO:0007669"/>
    <property type="project" value="UniProtKB-UniRule"/>
</dbReference>
<feature type="compositionally biased region" description="Acidic residues" evidence="8">
    <location>
        <begin position="54"/>
        <end position="66"/>
    </location>
</feature>
<name>A0A4P9X3J4_9FUNG</name>
<dbReference type="Proteomes" id="UP000274922">
    <property type="component" value="Unassembled WGS sequence"/>
</dbReference>
<keyword evidence="11" id="KW-1185">Reference proteome</keyword>
<evidence type="ECO:0000256" key="4">
    <source>
        <dbReference type="ARBA" id="ARBA00023172"/>
    </source>
</evidence>
<dbReference type="GO" id="GO:0030915">
    <property type="term" value="C:Smc5-Smc6 complex"/>
    <property type="evidence" value="ECO:0007669"/>
    <property type="project" value="UniProtKB-UniRule"/>
</dbReference>
<proteinExistence type="inferred from homology"/>
<comment type="similarity">
    <text evidence="2 7">Belongs to the NSE4 family.</text>
</comment>
<keyword evidence="4 7" id="KW-0233">DNA recombination</keyword>
<dbReference type="GO" id="GO:0005634">
    <property type="term" value="C:nucleus"/>
    <property type="evidence" value="ECO:0007669"/>
    <property type="project" value="UniProtKB-SubCell"/>
</dbReference>
<evidence type="ECO:0000313" key="11">
    <source>
        <dbReference type="Proteomes" id="UP000274922"/>
    </source>
</evidence>
<dbReference type="PANTHER" id="PTHR16140:SF0">
    <property type="entry name" value="NON-STRUCTURAL MAINTENANCE OF CHROMOSOMES ELEMENT 4"/>
    <property type="match status" value="1"/>
</dbReference>